<feature type="domain" description="Signal recognition particle SRP54 subunit M-domain" evidence="2">
    <location>
        <begin position="250"/>
        <end position="348"/>
    </location>
</feature>
<feature type="compositionally biased region" description="Basic and acidic residues" evidence="1">
    <location>
        <begin position="166"/>
        <end position="177"/>
    </location>
</feature>
<dbReference type="InParanoid" id="A0A2P6NDG5"/>
<evidence type="ECO:0000313" key="4">
    <source>
        <dbReference type="EMBL" id="PRP86182.1"/>
    </source>
</evidence>
<evidence type="ECO:0000259" key="2">
    <source>
        <dbReference type="Pfam" id="PF02978"/>
    </source>
</evidence>
<dbReference type="GO" id="GO:0005525">
    <property type="term" value="F:GTP binding"/>
    <property type="evidence" value="ECO:0007669"/>
    <property type="project" value="InterPro"/>
</dbReference>
<dbReference type="STRING" id="1890364.A0A2P6NDG5"/>
<dbReference type="EMBL" id="MDYQ01000034">
    <property type="protein sequence ID" value="PRP86182.1"/>
    <property type="molecule type" value="Genomic_DNA"/>
</dbReference>
<comment type="caution">
    <text evidence="3">The sequence shown here is derived from an EMBL/GenBank/DDBJ whole genome shotgun (WGS) entry which is preliminary data.</text>
</comment>
<dbReference type="OrthoDB" id="10678686at2759"/>
<dbReference type="InterPro" id="IPR022941">
    <property type="entry name" value="SRP54"/>
</dbReference>
<dbReference type="Pfam" id="PF02978">
    <property type="entry name" value="SRP_SPB"/>
    <property type="match status" value="1"/>
</dbReference>
<evidence type="ECO:0000313" key="3">
    <source>
        <dbReference type="EMBL" id="PRP82004.1"/>
    </source>
</evidence>
<dbReference type="GO" id="GO:0006614">
    <property type="term" value="P:SRP-dependent cotranslational protein targeting to membrane"/>
    <property type="evidence" value="ECO:0007669"/>
    <property type="project" value="InterPro"/>
</dbReference>
<gene>
    <name evidence="4" type="ORF">PROFUN_05698</name>
    <name evidence="3" type="ORF">PROFUN_10498</name>
</gene>
<keyword evidence="5" id="KW-1185">Reference proteome</keyword>
<dbReference type="EMBL" id="MDYQ01000112">
    <property type="protein sequence ID" value="PRP82004.1"/>
    <property type="molecule type" value="Genomic_DNA"/>
</dbReference>
<dbReference type="PANTHER" id="PTHR11564">
    <property type="entry name" value="SIGNAL RECOGNITION PARTICLE 54K PROTEIN SRP54"/>
    <property type="match status" value="1"/>
</dbReference>
<evidence type="ECO:0000313" key="5">
    <source>
        <dbReference type="Proteomes" id="UP000241769"/>
    </source>
</evidence>
<proteinExistence type="predicted"/>
<dbReference type="InterPro" id="IPR004125">
    <property type="entry name" value="Signal_recog_particle_SRP54_M"/>
</dbReference>
<sequence length="394" mass="44501">MGSRFRNLYWTLDWKVNDLTNFKKYTEYEVIKPEEYLLLEQYRVGSKLKGDKNYCRPMERMMVQNLRAKQRWYRNATKVHFLTIGEKYDKEAANDTTAKNDVYQELFNLSFANTGAPGQSATQTSAFSASSPMDNLGMRKFSTFNHRLQADQGSIFSRIKKFVGGEEKQTETPEKIEPVPIQPTSQPPPAAVPSPTITSTIPDPSSTVPPPQKTTAKQDAGFFENLGKKALEKMASEDTQKLQQSFEAGKFDLDDFGIQMKYTTKAGSFLKYVPGASKVLDNIKQVSESPETKKSLDIIAAMTPQERSKPAILIDGELKVKAKNRIAKASGVDISEVNKLLYKYQAVKITYDRMFQLRKQGKPIPNSTEELMEMIEATGGLSKKEKEILRRAPQ</sequence>
<dbReference type="GO" id="GO:0008312">
    <property type="term" value="F:7S RNA binding"/>
    <property type="evidence" value="ECO:0007669"/>
    <property type="project" value="InterPro"/>
</dbReference>
<evidence type="ECO:0000256" key="1">
    <source>
        <dbReference type="SAM" id="MobiDB-lite"/>
    </source>
</evidence>
<dbReference type="SUPFAM" id="SSF47446">
    <property type="entry name" value="Signal peptide-binding domain"/>
    <property type="match status" value="1"/>
</dbReference>
<name>A0A2P6NDG5_9EUKA</name>
<organism evidence="3 5">
    <name type="scientific">Planoprotostelium fungivorum</name>
    <dbReference type="NCBI Taxonomy" id="1890364"/>
    <lineage>
        <taxon>Eukaryota</taxon>
        <taxon>Amoebozoa</taxon>
        <taxon>Evosea</taxon>
        <taxon>Variosea</taxon>
        <taxon>Cavosteliida</taxon>
        <taxon>Cavosteliaceae</taxon>
        <taxon>Planoprotostelium</taxon>
    </lineage>
</organism>
<dbReference type="Gene3D" id="1.10.260.30">
    <property type="entry name" value="Signal recognition particle, SRP54 subunit, M-domain"/>
    <property type="match status" value="1"/>
</dbReference>
<protein>
    <submittedName>
        <fullName evidence="3">Signal recognition particle protein</fullName>
    </submittedName>
</protein>
<dbReference type="GO" id="GO:0048500">
    <property type="term" value="C:signal recognition particle"/>
    <property type="evidence" value="ECO:0007669"/>
    <property type="project" value="InterPro"/>
</dbReference>
<feature type="region of interest" description="Disordered" evidence="1">
    <location>
        <begin position="166"/>
        <end position="193"/>
    </location>
</feature>
<dbReference type="InterPro" id="IPR036891">
    <property type="entry name" value="Signal_recog_part_SRP54_M_sf"/>
</dbReference>
<dbReference type="PANTHER" id="PTHR11564:SF5">
    <property type="entry name" value="SIGNAL RECOGNITION PARTICLE SUBUNIT SRP54"/>
    <property type="match status" value="1"/>
</dbReference>
<dbReference type="AlphaFoldDB" id="A0A2P6NDG5"/>
<dbReference type="Proteomes" id="UP000241769">
    <property type="component" value="Unassembled WGS sequence"/>
</dbReference>
<reference evidence="3 5" key="1">
    <citation type="journal article" date="2018" name="Genome Biol. Evol.">
        <title>Multiple Roots of Fruiting Body Formation in Amoebozoa.</title>
        <authorList>
            <person name="Hillmann F."/>
            <person name="Forbes G."/>
            <person name="Novohradska S."/>
            <person name="Ferling I."/>
            <person name="Riege K."/>
            <person name="Groth M."/>
            <person name="Westermann M."/>
            <person name="Marz M."/>
            <person name="Spaller T."/>
            <person name="Winckler T."/>
            <person name="Schaap P."/>
            <person name="Glockner G."/>
        </authorList>
    </citation>
    <scope>NUCLEOTIDE SEQUENCE [LARGE SCALE GENOMIC DNA]</scope>
    <source>
        <strain evidence="3 5">Jena</strain>
    </source>
</reference>
<dbReference type="GO" id="GO:0003924">
    <property type="term" value="F:GTPase activity"/>
    <property type="evidence" value="ECO:0007669"/>
    <property type="project" value="InterPro"/>
</dbReference>
<accession>A0A2P6NDG5</accession>